<keyword evidence="2" id="KW-1185">Reference proteome</keyword>
<dbReference type="AlphaFoldDB" id="A0A1I1YN60"/>
<dbReference type="RefSeq" id="WP_046233182.1">
    <property type="nucleotide sequence ID" value="NZ_FONN01000001.1"/>
</dbReference>
<dbReference type="OrthoDB" id="2652883at2"/>
<dbReference type="EMBL" id="FONN01000001">
    <property type="protein sequence ID" value="SFE19593.1"/>
    <property type="molecule type" value="Genomic_DNA"/>
</dbReference>
<name>A0A1I1YN60_9BACL</name>
<accession>A0A1I1YN60</accession>
<dbReference type="SUPFAM" id="SSF56209">
    <property type="entry name" value="Nitrile hydratase alpha chain"/>
    <property type="match status" value="1"/>
</dbReference>
<proteinExistence type="predicted"/>
<evidence type="ECO:0000313" key="2">
    <source>
        <dbReference type="Proteomes" id="UP000183410"/>
    </source>
</evidence>
<reference evidence="2" key="1">
    <citation type="submission" date="2016-10" db="EMBL/GenBank/DDBJ databases">
        <authorList>
            <person name="Varghese N."/>
            <person name="Submissions S."/>
        </authorList>
    </citation>
    <scope>NUCLEOTIDE SEQUENCE [LARGE SCALE GENOMIC DNA]</scope>
    <source>
        <strain evidence="2">CGMCC 1.10223</strain>
    </source>
</reference>
<organism evidence="1 2">
    <name type="scientific">Paenibacillus algorifonticola</name>
    <dbReference type="NCBI Taxonomy" id="684063"/>
    <lineage>
        <taxon>Bacteria</taxon>
        <taxon>Bacillati</taxon>
        <taxon>Bacillota</taxon>
        <taxon>Bacilli</taxon>
        <taxon>Bacillales</taxon>
        <taxon>Paenibacillaceae</taxon>
        <taxon>Paenibacillus</taxon>
    </lineage>
</organism>
<sequence length="119" mass="13431">MDQHDIFTGHYRLLQRDQAARQRLMSGPKAGLDEYFGSGTVPEGEFRIEIISQEPDTITILLPSPIEEDTSNEALDAACRRIYDILFTDGVGGYLIPDDSLTWVLRDMRSKVLDRSLGE</sequence>
<dbReference type="InterPro" id="IPR036648">
    <property type="entry name" value="CN_Hdrase_a/SCN_Hdrase_g_sf"/>
</dbReference>
<gene>
    <name evidence="1" type="ORF">SAMN04487969_101583</name>
</gene>
<dbReference type="Proteomes" id="UP000183410">
    <property type="component" value="Unassembled WGS sequence"/>
</dbReference>
<dbReference type="GO" id="GO:0046914">
    <property type="term" value="F:transition metal ion binding"/>
    <property type="evidence" value="ECO:0007669"/>
    <property type="project" value="InterPro"/>
</dbReference>
<dbReference type="GO" id="GO:0003824">
    <property type="term" value="F:catalytic activity"/>
    <property type="evidence" value="ECO:0007669"/>
    <property type="project" value="InterPro"/>
</dbReference>
<protein>
    <submittedName>
        <fullName evidence="1">Uncharacterized protein</fullName>
    </submittedName>
</protein>
<evidence type="ECO:0000313" key="1">
    <source>
        <dbReference type="EMBL" id="SFE19593.1"/>
    </source>
</evidence>